<accession>A0A7S4ZTT5</accession>
<evidence type="ECO:0000313" key="1">
    <source>
        <dbReference type="EMBL" id="QCL09433.1"/>
    </source>
</evidence>
<evidence type="ECO:0000313" key="2">
    <source>
        <dbReference type="EMBL" id="QCL09602.1"/>
    </source>
</evidence>
<dbReference type="EMBL" id="MK318969">
    <property type="protein sequence ID" value="QCL09433.1"/>
    <property type="molecule type" value="Genomic_DNA"/>
</dbReference>
<dbReference type="EMBL" id="MK318971">
    <property type="protein sequence ID" value="QCL09602.1"/>
    <property type="molecule type" value="Genomic_DNA"/>
</dbReference>
<proteinExistence type="predicted"/>
<dbReference type="AlphaFoldDB" id="A0A7S4ZTT5"/>
<sequence>MSKMMILGVKGEAGLWLVDFDAGTVTAMDGNRADFISGSESADKFETDLDIAVGFEPKEAAFSSHMFRAPGADVAVGFEQKVTAFSGHYYKTPDAVVAVAFGPKESVFSDRSCAE</sequence>
<geneLocation type="plasmid" evidence="1">
    <name>pC5.7c</name>
</geneLocation>
<name>A0A7S4ZTT5_RHIRH</name>
<gene>
    <name evidence="1" type="ORF">pC5.7c_566</name>
    <name evidence="2" type="ORF">pC5.8a_110</name>
</gene>
<dbReference type="RefSeq" id="WP_201009189.1">
    <property type="nucleotide sequence ID" value="NZ_MK318969.1"/>
</dbReference>
<keyword evidence="1" id="KW-0614">Plasmid</keyword>
<protein>
    <submittedName>
        <fullName evidence="1">Uncharacterized protein</fullName>
    </submittedName>
</protein>
<organism evidence="1">
    <name type="scientific">Rhizobium rhizogenes</name>
    <name type="common">Agrobacterium rhizogenes</name>
    <dbReference type="NCBI Taxonomy" id="359"/>
    <lineage>
        <taxon>Bacteria</taxon>
        <taxon>Pseudomonadati</taxon>
        <taxon>Pseudomonadota</taxon>
        <taxon>Alphaproteobacteria</taxon>
        <taxon>Hyphomicrobiales</taxon>
        <taxon>Rhizobiaceae</taxon>
        <taxon>Rhizobium/Agrobacterium group</taxon>
        <taxon>Rhizobium</taxon>
    </lineage>
</organism>
<reference evidence="1" key="1">
    <citation type="submission" date="2018-12" db="EMBL/GenBank/DDBJ databases">
        <title>Three Rhizobium rhizogenes strains isolated from the same crown gall tumor carry diverse plasmids.</title>
        <authorList>
            <person name="Pulawska J."/>
            <person name="Kuzmanovic N."/>
        </authorList>
    </citation>
    <scope>NUCLEOTIDE SEQUENCE</scope>
    <source>
        <strain evidence="1">C5.7</strain>
        <strain evidence="2">Colt5.8</strain>
        <plasmid evidence="1">pC5.7c</plasmid>
        <plasmid evidence="2">pColt5.8a</plasmid>
    </source>
</reference>
<geneLocation type="plasmid" evidence="2">
    <name>pColt5.8a</name>
</geneLocation>